<feature type="domain" description="Knr4/Smi1-like" evidence="1">
    <location>
        <begin position="18"/>
        <end position="133"/>
    </location>
</feature>
<name>A0A516NUE7_9NOCA</name>
<gene>
    <name evidence="2" type="ORF">FOH10_31270</name>
</gene>
<protein>
    <submittedName>
        <fullName evidence="2">SMI1/KNR4 family protein</fullName>
    </submittedName>
</protein>
<evidence type="ECO:0000313" key="3">
    <source>
        <dbReference type="Proteomes" id="UP000317039"/>
    </source>
</evidence>
<dbReference type="AlphaFoldDB" id="A0A516NUE7"/>
<proteinExistence type="predicted"/>
<dbReference type="Pfam" id="PF09346">
    <property type="entry name" value="SMI1_KNR4"/>
    <property type="match status" value="1"/>
</dbReference>
<dbReference type="SMART" id="SM00860">
    <property type="entry name" value="SMI1_KNR4"/>
    <property type="match status" value="1"/>
</dbReference>
<dbReference type="SUPFAM" id="SSF160631">
    <property type="entry name" value="SMI1/KNR4-like"/>
    <property type="match status" value="1"/>
</dbReference>
<dbReference type="Gene3D" id="3.40.1580.10">
    <property type="entry name" value="SMI1/KNR4-like"/>
    <property type="match status" value="1"/>
</dbReference>
<evidence type="ECO:0000313" key="2">
    <source>
        <dbReference type="EMBL" id="QDP82545.1"/>
    </source>
</evidence>
<dbReference type="InterPro" id="IPR018958">
    <property type="entry name" value="Knr4/Smi1-like_dom"/>
</dbReference>
<dbReference type="GeneID" id="300407624"/>
<organism evidence="2 3">
    <name type="scientific">Nocardia otitidiscaviarum</name>
    <dbReference type="NCBI Taxonomy" id="1823"/>
    <lineage>
        <taxon>Bacteria</taxon>
        <taxon>Bacillati</taxon>
        <taxon>Actinomycetota</taxon>
        <taxon>Actinomycetes</taxon>
        <taxon>Mycobacteriales</taxon>
        <taxon>Nocardiaceae</taxon>
        <taxon>Nocardia</taxon>
    </lineage>
</organism>
<dbReference type="Proteomes" id="UP000317039">
    <property type="component" value="Chromosome"/>
</dbReference>
<reference evidence="2 3" key="1">
    <citation type="submission" date="2019-07" db="EMBL/GenBank/DDBJ databases">
        <title>Complete Genome Sequence and Methylome Analysis of Nocardia otitidis-caviarum NEB252.</title>
        <authorList>
            <person name="Fomenkov A."/>
            <person name="Anton B.P."/>
            <person name="Vincze T."/>
            <person name="Roberts R.J."/>
        </authorList>
    </citation>
    <scope>NUCLEOTIDE SEQUENCE [LARGE SCALE GENOMIC DNA]</scope>
    <source>
        <strain evidence="2 3">NEB252</strain>
    </source>
</reference>
<dbReference type="EMBL" id="CP041695">
    <property type="protein sequence ID" value="QDP82545.1"/>
    <property type="molecule type" value="Genomic_DNA"/>
</dbReference>
<dbReference type="InterPro" id="IPR037883">
    <property type="entry name" value="Knr4/Smi1-like_sf"/>
</dbReference>
<accession>A0A516NUE7</accession>
<dbReference type="RefSeq" id="WP_143983361.1">
    <property type="nucleotide sequence ID" value="NZ_CP041695.1"/>
</dbReference>
<evidence type="ECO:0000259" key="1">
    <source>
        <dbReference type="SMART" id="SM00860"/>
    </source>
</evidence>
<dbReference type="KEGG" id="nod:FOH10_31270"/>
<sequence>MWKDLISRLYPWVEFGEPASDMEIDQIEQQLGQPVPGELRDLLRQADGVETGTGLVWSIQRIIDRNAVFRNRADFAELFRPFDELMSIGDNGSGDQFGFHRGSDGWVDGIYVWDHETDERVGISDSLSGYLRWGADFGGDSRYRG</sequence>